<evidence type="ECO:0000256" key="1">
    <source>
        <dbReference type="ARBA" id="ARBA00004370"/>
    </source>
</evidence>
<name>A0A1V3XUM5_MYCKA</name>
<dbReference type="PANTHER" id="PTHR37042">
    <property type="entry name" value="OUTER MEMBRANE PROTEIN RV1973"/>
    <property type="match status" value="1"/>
</dbReference>
<dbReference type="PANTHER" id="PTHR37042:SF4">
    <property type="entry name" value="OUTER MEMBRANE PROTEIN RV1973"/>
    <property type="match status" value="1"/>
</dbReference>
<organism evidence="6 7">
    <name type="scientific">Mycobacterium kansasii</name>
    <dbReference type="NCBI Taxonomy" id="1768"/>
    <lineage>
        <taxon>Bacteria</taxon>
        <taxon>Bacillati</taxon>
        <taxon>Actinomycetota</taxon>
        <taxon>Actinomycetes</taxon>
        <taxon>Mycobacteriales</taxon>
        <taxon>Mycobacteriaceae</taxon>
        <taxon>Mycobacterium</taxon>
    </lineage>
</organism>
<comment type="subcellular location">
    <subcellularLocation>
        <location evidence="1">Membrane</location>
    </subcellularLocation>
</comment>
<evidence type="ECO:0000313" key="8">
    <source>
        <dbReference type="Proteomes" id="UP000516380"/>
    </source>
</evidence>
<evidence type="ECO:0000313" key="6">
    <source>
        <dbReference type="EMBL" id="OOK82476.1"/>
    </source>
</evidence>
<dbReference type="RefSeq" id="WP_023372079.1">
    <property type="nucleotide sequence ID" value="NZ_BLYZ01000001.1"/>
</dbReference>
<dbReference type="GO" id="GO:0016020">
    <property type="term" value="C:membrane"/>
    <property type="evidence" value="ECO:0007669"/>
    <property type="project" value="UniProtKB-SubCell"/>
</dbReference>
<dbReference type="AlphaFoldDB" id="A0A1V3XUM5"/>
<dbReference type="EMBL" id="AP023343">
    <property type="protein sequence ID" value="BCI90093.1"/>
    <property type="molecule type" value="Genomic_DNA"/>
</dbReference>
<reference evidence="6 7" key="1">
    <citation type="submission" date="2017-02" db="EMBL/GenBank/DDBJ databases">
        <title>Complete genome sequences of Mycobacterium kansasii strains isolated from rhesus macaques.</title>
        <authorList>
            <person name="Panda A."/>
            <person name="Nagaraj S."/>
            <person name="Zhao X."/>
            <person name="Tettelin H."/>
            <person name="Detolla L.J."/>
        </authorList>
    </citation>
    <scope>NUCLEOTIDE SEQUENCE [LARGE SCALE GENOMIC DNA]</scope>
    <source>
        <strain evidence="6 7">11-3813</strain>
    </source>
</reference>
<evidence type="ECO:0000256" key="4">
    <source>
        <dbReference type="SAM" id="Phobius"/>
    </source>
</evidence>
<feature type="region of interest" description="Disordered" evidence="3">
    <location>
        <begin position="1"/>
        <end position="20"/>
    </location>
</feature>
<dbReference type="GeneID" id="29698174"/>
<accession>A0A1V3XUM5</accession>
<evidence type="ECO:0000256" key="2">
    <source>
        <dbReference type="ARBA" id="ARBA00023136"/>
    </source>
</evidence>
<keyword evidence="8" id="KW-1185">Reference proteome</keyword>
<keyword evidence="4" id="KW-0812">Transmembrane</keyword>
<evidence type="ECO:0000313" key="5">
    <source>
        <dbReference type="EMBL" id="BCI90093.1"/>
    </source>
</evidence>
<dbReference type="Proteomes" id="UP000516380">
    <property type="component" value="Chromosome"/>
</dbReference>
<proteinExistence type="predicted"/>
<sequence length="184" mass="19431">MSTPPPATAESGTATTTDAADAHRRMGWPRLLAYGVLPGLALALALLAGFLKWQCSSAPDSTGRIEVIQAARAATVELLSYRPDTAERDLGAARDRLTGRFKDEYTSLTRDVVIPGAKRKQISAVATVPAAAAVSAQPNHGVVLLFVNQTTIVGTEAPTYTASSVRVTLDKVDGRWLISGFDPV</sequence>
<evidence type="ECO:0000313" key="7">
    <source>
        <dbReference type="Proteomes" id="UP000189229"/>
    </source>
</evidence>
<keyword evidence="4" id="KW-1133">Transmembrane helix</keyword>
<dbReference type="Proteomes" id="UP000189229">
    <property type="component" value="Unassembled WGS sequence"/>
</dbReference>
<feature type="transmembrane region" description="Helical" evidence="4">
    <location>
        <begin position="31"/>
        <end position="51"/>
    </location>
</feature>
<dbReference type="EMBL" id="MVBM01000001">
    <property type="protein sequence ID" value="OOK82476.1"/>
    <property type="molecule type" value="Genomic_DNA"/>
</dbReference>
<evidence type="ECO:0000256" key="3">
    <source>
        <dbReference type="SAM" id="MobiDB-lite"/>
    </source>
</evidence>
<protein>
    <submittedName>
        <fullName evidence="5">Outer membrane protein</fullName>
    </submittedName>
    <submittedName>
        <fullName evidence="6">Putative twin-arginine translocation pathway signal</fullName>
    </submittedName>
</protein>
<keyword evidence="2 4" id="KW-0472">Membrane</keyword>
<reference evidence="5 8" key="2">
    <citation type="submission" date="2020-07" db="EMBL/GenBank/DDBJ databases">
        <title>Mycobacterium kansasii (former subtype) with zoonotic potential isolated from diseased indoor pet cat, Japan.</title>
        <authorList>
            <person name="Fukano H."/>
            <person name="Terazono T."/>
            <person name="Hoshino Y."/>
        </authorList>
    </citation>
    <scope>NUCLEOTIDE SEQUENCE [LARGE SCALE GENOMIC DNA]</scope>
    <source>
        <strain evidence="5 8">Kuro-I</strain>
    </source>
</reference>
<gene>
    <name evidence="6" type="ORF">BZL30_0997</name>
    <name evidence="5" type="ORF">NIIDMKKI_52990</name>
</gene>
<feature type="compositionally biased region" description="Low complexity" evidence="3">
    <location>
        <begin position="8"/>
        <end position="19"/>
    </location>
</feature>